<protein>
    <submittedName>
        <fullName evidence="1">Uncharacterized protein</fullName>
    </submittedName>
</protein>
<evidence type="ECO:0000313" key="1">
    <source>
        <dbReference type="EMBL" id="KAK5633547.1"/>
    </source>
</evidence>
<keyword evidence="2" id="KW-1185">Reference proteome</keyword>
<reference evidence="1 2" key="1">
    <citation type="submission" date="2023-10" db="EMBL/GenBank/DDBJ databases">
        <title>Draft genome sequence of Xylaria bambusicola isolate GMP-LS, the root and basal stem rot pathogen of sugarcane in Indonesia.</title>
        <authorList>
            <person name="Selvaraj P."/>
            <person name="Muralishankar V."/>
            <person name="Muruganantham S."/>
            <person name="Sp S."/>
            <person name="Haryani S."/>
            <person name="Lau K.J.X."/>
            <person name="Naqvi N.I."/>
        </authorList>
    </citation>
    <scope>NUCLEOTIDE SEQUENCE [LARGE SCALE GENOMIC DNA]</scope>
    <source>
        <strain evidence="1">GMP-LS</strain>
    </source>
</reference>
<sequence>MGDALETVDDWAGQIVGRVHLPLRTGAVVGIIRVATVDDGVAHRFIRVVDADLGPDAVLQALLGAILHFLKNR</sequence>
<dbReference type="Proteomes" id="UP001305414">
    <property type="component" value="Unassembled WGS sequence"/>
</dbReference>
<dbReference type="AlphaFoldDB" id="A0AAN7Z8V1"/>
<gene>
    <name evidence="1" type="ORF">RRF57_009260</name>
</gene>
<organism evidence="1 2">
    <name type="scientific">Xylaria bambusicola</name>
    <dbReference type="NCBI Taxonomy" id="326684"/>
    <lineage>
        <taxon>Eukaryota</taxon>
        <taxon>Fungi</taxon>
        <taxon>Dikarya</taxon>
        <taxon>Ascomycota</taxon>
        <taxon>Pezizomycotina</taxon>
        <taxon>Sordariomycetes</taxon>
        <taxon>Xylariomycetidae</taxon>
        <taxon>Xylariales</taxon>
        <taxon>Xylariaceae</taxon>
        <taxon>Xylaria</taxon>
    </lineage>
</organism>
<proteinExistence type="predicted"/>
<accession>A0AAN7Z8V1</accession>
<name>A0AAN7Z8V1_9PEZI</name>
<comment type="caution">
    <text evidence="1">The sequence shown here is derived from an EMBL/GenBank/DDBJ whole genome shotgun (WGS) entry which is preliminary data.</text>
</comment>
<evidence type="ECO:0000313" key="2">
    <source>
        <dbReference type="Proteomes" id="UP001305414"/>
    </source>
</evidence>
<dbReference type="EMBL" id="JAWHQM010000033">
    <property type="protein sequence ID" value="KAK5633547.1"/>
    <property type="molecule type" value="Genomic_DNA"/>
</dbReference>